<feature type="transmembrane region" description="Helical" evidence="11">
    <location>
        <begin position="140"/>
        <end position="158"/>
    </location>
</feature>
<feature type="transmembrane region" description="Helical" evidence="11">
    <location>
        <begin position="60"/>
        <end position="83"/>
    </location>
</feature>
<feature type="transmembrane region" description="Helical" evidence="11">
    <location>
        <begin position="217"/>
        <end position="239"/>
    </location>
</feature>
<dbReference type="EMBL" id="WNTK01000002">
    <property type="protein sequence ID" value="KAG9489491.1"/>
    <property type="molecule type" value="Genomic_DNA"/>
</dbReference>
<proteinExistence type="inferred from homology"/>
<evidence type="ECO:0000256" key="3">
    <source>
        <dbReference type="ARBA" id="ARBA00022692"/>
    </source>
</evidence>
<dbReference type="AlphaFoldDB" id="A0A8J6FKK0"/>
<evidence type="ECO:0000256" key="5">
    <source>
        <dbReference type="ARBA" id="ARBA00023040"/>
    </source>
</evidence>
<accession>A0A8J6FKK0</accession>
<dbReference type="PRINTS" id="PR00237">
    <property type="entry name" value="GPCRRHODOPSN"/>
</dbReference>
<gene>
    <name evidence="13" type="ORF">GDO78_005460</name>
</gene>
<evidence type="ECO:0000256" key="9">
    <source>
        <dbReference type="ARBA" id="ARBA00061394"/>
    </source>
</evidence>
<evidence type="ECO:0000313" key="14">
    <source>
        <dbReference type="Proteomes" id="UP000770717"/>
    </source>
</evidence>
<organism evidence="13 14">
    <name type="scientific">Eleutherodactylus coqui</name>
    <name type="common">Puerto Rican coqui</name>
    <dbReference type="NCBI Taxonomy" id="57060"/>
    <lineage>
        <taxon>Eukaryota</taxon>
        <taxon>Metazoa</taxon>
        <taxon>Chordata</taxon>
        <taxon>Craniata</taxon>
        <taxon>Vertebrata</taxon>
        <taxon>Euteleostomi</taxon>
        <taxon>Amphibia</taxon>
        <taxon>Batrachia</taxon>
        <taxon>Anura</taxon>
        <taxon>Neobatrachia</taxon>
        <taxon>Hyloidea</taxon>
        <taxon>Eleutherodactylidae</taxon>
        <taxon>Eleutherodactylinae</taxon>
        <taxon>Eleutherodactylus</taxon>
        <taxon>Eleutherodactylus</taxon>
    </lineage>
</organism>
<protein>
    <recommendedName>
        <fullName evidence="12">G-protein coupled receptors family 1 profile domain-containing protein</fullName>
    </recommendedName>
</protein>
<feature type="transmembrane region" description="Helical" evidence="11">
    <location>
        <begin position="178"/>
        <end position="205"/>
    </location>
</feature>
<keyword evidence="6 11" id="KW-0472">Membrane</keyword>
<comment type="caution">
    <text evidence="13">The sequence shown here is derived from an EMBL/GenBank/DDBJ whole genome shotgun (WGS) entry which is preliminary data.</text>
</comment>
<keyword evidence="8 10" id="KW-0807">Transducer</keyword>
<feature type="transmembrane region" description="Helical" evidence="11">
    <location>
        <begin position="251"/>
        <end position="277"/>
    </location>
</feature>
<dbReference type="Proteomes" id="UP000770717">
    <property type="component" value="Unassembled WGS sequence"/>
</dbReference>
<evidence type="ECO:0000256" key="7">
    <source>
        <dbReference type="ARBA" id="ARBA00023170"/>
    </source>
</evidence>
<dbReference type="GO" id="GO:0004930">
    <property type="term" value="F:G protein-coupled receptor activity"/>
    <property type="evidence" value="ECO:0007669"/>
    <property type="project" value="UniProtKB-KW"/>
</dbReference>
<dbReference type="FunFam" id="1.20.1070.10:FF:000193">
    <property type="entry name" value="Mas-related G-protein coupled receptor member E"/>
    <property type="match status" value="1"/>
</dbReference>
<keyword evidence="14" id="KW-1185">Reference proteome</keyword>
<dbReference type="PROSITE" id="PS00237">
    <property type="entry name" value="G_PROTEIN_RECEP_F1_1"/>
    <property type="match status" value="1"/>
</dbReference>
<dbReference type="SUPFAM" id="SSF81321">
    <property type="entry name" value="Family A G protein-coupled receptor-like"/>
    <property type="match status" value="1"/>
</dbReference>
<reference evidence="13" key="1">
    <citation type="thesis" date="2020" institute="ProQuest LLC" country="789 East Eisenhower Parkway, Ann Arbor, MI, USA">
        <title>Comparative Genomics and Chromosome Evolution.</title>
        <authorList>
            <person name="Mudd A.B."/>
        </authorList>
    </citation>
    <scope>NUCLEOTIDE SEQUENCE</scope>
    <source>
        <strain evidence="13">HN-11 Male</strain>
        <tissue evidence="13">Kidney and liver</tissue>
    </source>
</reference>
<keyword evidence="2" id="KW-1003">Cell membrane</keyword>
<comment type="similarity">
    <text evidence="9">Belongs to the G-protein coupled receptor 1 family. Mas subfamily.</text>
</comment>
<evidence type="ECO:0000256" key="1">
    <source>
        <dbReference type="ARBA" id="ARBA00004651"/>
    </source>
</evidence>
<dbReference type="InterPro" id="IPR026234">
    <property type="entry name" value="MRGPCRFAMILY"/>
</dbReference>
<dbReference type="OrthoDB" id="6091802at2759"/>
<feature type="transmembrane region" description="Helical" evidence="11">
    <location>
        <begin position="20"/>
        <end position="48"/>
    </location>
</feature>
<feature type="transmembrane region" description="Helical" evidence="11">
    <location>
        <begin position="95"/>
        <end position="120"/>
    </location>
</feature>
<evidence type="ECO:0000256" key="4">
    <source>
        <dbReference type="ARBA" id="ARBA00022989"/>
    </source>
</evidence>
<dbReference type="GO" id="GO:0005886">
    <property type="term" value="C:plasma membrane"/>
    <property type="evidence" value="ECO:0007669"/>
    <property type="project" value="UniProtKB-SubCell"/>
</dbReference>
<keyword evidence="5 10" id="KW-0297">G-protein coupled receptor</keyword>
<dbReference type="PANTHER" id="PTHR11334">
    <property type="entry name" value="MAS-RELATED G-PROTEIN COUPLED RECEPTOR"/>
    <property type="match status" value="1"/>
</dbReference>
<evidence type="ECO:0000256" key="11">
    <source>
        <dbReference type="SAM" id="Phobius"/>
    </source>
</evidence>
<keyword evidence="7 10" id="KW-0675">Receptor</keyword>
<dbReference type="Pfam" id="PF00001">
    <property type="entry name" value="7tm_1"/>
    <property type="match status" value="1"/>
</dbReference>
<comment type="subcellular location">
    <subcellularLocation>
        <location evidence="1">Cell membrane</location>
        <topology evidence="1">Multi-pass membrane protein</topology>
    </subcellularLocation>
</comment>
<sequence>MAESGNISSNATQHSNNSDHITYSVVACVGFILCLFGMLGNAIVSWILTFKIKRTKYTVYILNLAIADFIYLLFVAVLLLLLVERMLNRKMPSATALFAIEVIYDFGISAGMIFLTAISVERCLSVLYPIWYKCYRPKHLSTFTCGLIWLFGVLWSLLDNFICPEESFLAGTKDCTGMQIFSTVVTFVILIPLMFLSSFILIYIIKTTSKKSRPPKIYLAIIMTVVVFLISVAPMRLLWTLLYFKAFTSMSAVTFFFVTTYFTIFNSSANPFIYFFVGRHRKKRFGGSITAAMSRVFKDDETEQTSDGNTTSSSMN</sequence>
<evidence type="ECO:0000256" key="6">
    <source>
        <dbReference type="ARBA" id="ARBA00023136"/>
    </source>
</evidence>
<name>A0A8J6FKK0_ELECQ</name>
<keyword evidence="4 11" id="KW-1133">Transmembrane helix</keyword>
<evidence type="ECO:0000256" key="2">
    <source>
        <dbReference type="ARBA" id="ARBA00022475"/>
    </source>
</evidence>
<evidence type="ECO:0000313" key="13">
    <source>
        <dbReference type="EMBL" id="KAG9489491.1"/>
    </source>
</evidence>
<evidence type="ECO:0000256" key="8">
    <source>
        <dbReference type="ARBA" id="ARBA00023224"/>
    </source>
</evidence>
<dbReference type="PANTHER" id="PTHR11334:SF67">
    <property type="entry name" value="MAS1 PROTO-ONCOGENE LIKE, G PROTEIN-COUPLED RECEPTOR"/>
    <property type="match status" value="1"/>
</dbReference>
<dbReference type="PROSITE" id="PS50262">
    <property type="entry name" value="G_PROTEIN_RECEP_F1_2"/>
    <property type="match status" value="1"/>
</dbReference>
<keyword evidence="3 10" id="KW-0812">Transmembrane</keyword>
<feature type="domain" description="G-protein coupled receptors family 1 profile" evidence="12">
    <location>
        <begin position="40"/>
        <end position="274"/>
    </location>
</feature>
<evidence type="ECO:0000259" key="12">
    <source>
        <dbReference type="PROSITE" id="PS50262"/>
    </source>
</evidence>
<evidence type="ECO:0000256" key="10">
    <source>
        <dbReference type="RuleBase" id="RU000688"/>
    </source>
</evidence>
<dbReference type="Gene3D" id="1.20.1070.10">
    <property type="entry name" value="Rhodopsin 7-helix transmembrane proteins"/>
    <property type="match status" value="1"/>
</dbReference>
<dbReference type="InterPro" id="IPR017452">
    <property type="entry name" value="GPCR_Rhodpsn_7TM"/>
</dbReference>
<dbReference type="InterPro" id="IPR000276">
    <property type="entry name" value="GPCR_Rhodpsn"/>
</dbReference>
<dbReference type="PRINTS" id="PR02108">
    <property type="entry name" value="MRGPCRFAMILY"/>
</dbReference>